<feature type="compositionally biased region" description="Basic and acidic residues" evidence="1">
    <location>
        <begin position="973"/>
        <end position="994"/>
    </location>
</feature>
<organism evidence="3 4">
    <name type="scientific">Pygocentrus nattereri</name>
    <name type="common">Red-bellied piranha</name>
    <dbReference type="NCBI Taxonomy" id="42514"/>
    <lineage>
        <taxon>Eukaryota</taxon>
        <taxon>Metazoa</taxon>
        <taxon>Chordata</taxon>
        <taxon>Craniata</taxon>
        <taxon>Vertebrata</taxon>
        <taxon>Euteleostomi</taxon>
        <taxon>Actinopterygii</taxon>
        <taxon>Neopterygii</taxon>
        <taxon>Teleostei</taxon>
        <taxon>Ostariophysi</taxon>
        <taxon>Characiformes</taxon>
        <taxon>Characoidei</taxon>
        <taxon>Pygocentrus</taxon>
    </lineage>
</organism>
<dbReference type="GO" id="GO:0044545">
    <property type="term" value="C:NSL complex"/>
    <property type="evidence" value="ECO:0007669"/>
    <property type="project" value="TreeGrafter"/>
</dbReference>
<feature type="compositionally biased region" description="Low complexity" evidence="1">
    <location>
        <begin position="782"/>
        <end position="799"/>
    </location>
</feature>
<accession>A0A3B4CY29</accession>
<feature type="region of interest" description="Disordered" evidence="1">
    <location>
        <begin position="917"/>
        <end position="995"/>
    </location>
</feature>
<keyword evidence="4" id="KW-1185">Reference proteome</keyword>
<sequence length="1052" mass="115128">MLCRWAGVPERRSRLPLPFPRPCMAAMAPALTDAPAEARQIRLKLAAASSGLSPGSAETNGNTTNLLLSSSVSSSTTAANGKRRLPPDSEDGCRSCCCNGKGQPQEPLSLGKLQPLVASYLCSDVAHVAKESLKVQGVLKSHGLLNGSLFNGSEGGDFMLRKALSGGGQVKCFVNGGGAVGAGGSAMVPVNGLAKKVAVPSTALPEKGCVATVNGDNAKPLASGEALLPLSSKSGDVVPLISAPRGDAKHHRESAEVFSRAQEETGFSPASADVKSETDCAPSSGWFHSSKAVALTETNSADSVDPQTFPDPHCPSPTSSLNLEALLQERAQQSRRRHTDISGRLQRLCKRLQVVQAKQVERHVRQQLSGFLDRALTQSSAFSHRDSLHTDSLGNFLKGGFVPSELEKLHLSGSTNLRTAEAQFDSDATESSSGGESDVEEEELSRVDIEQRHVKLWRRAEGRFALERASIISRWTWLQAQISDLEYRIRQQADIYRQIRNSKGCVELGDPITSGQTRAEKVEPLTSRNAAESLSQFSRSGNAFFHSSMADVTDAKSSLGPDSGYTAARVRPLISCKRRRLVQPSTVQNLNSKRVTCSPTRQCEVSASCVMCGGDRLLPKAELPYERPLVERAAFYDPSLHHTLSLQSDMSLSVQLQSVLKSHWQSRRIEKLKPLKKLSLKHKLSLFSSSTSPALSKHKFRLSSSHMAAVRLSRHKNRSDKSRRQQPENSMRVAKLDTHATHTIHTPCRTERLLDRSLNRKRTREPSLDRTESPKLPVDTGSPSPSQSSVQPSTPTSLSRQLSLPTDSSTPLATSSQAGSCSVPIRKRRSENSFDINNIVIPMSVAATTRVEKLQYKEIITPSWREVDVLFRPLDDEDEDVEVEDMSDAAFAQLHQKCEDQERSRWRWTALAPATRRGSRSYKSLDGRTTPSLSGTNPSTPQPSSPDTGHFHLLQDYGPVPSPLSPPSPDTPCSRDAHTPHSRDTNRLYSEDTRCSTPDFTYEERMVQPWEHRSFPLSEDPAVEPNPDNEKLPPGFRNRHCRAASESEESSP</sequence>
<protein>
    <recommendedName>
        <fullName evidence="2">PEHE domain-containing protein</fullName>
    </recommendedName>
</protein>
<reference evidence="3" key="3">
    <citation type="submission" date="2025-09" db="UniProtKB">
        <authorList>
            <consortium name="Ensembl"/>
        </authorList>
    </citation>
    <scope>IDENTIFICATION</scope>
</reference>
<evidence type="ECO:0000313" key="4">
    <source>
        <dbReference type="Proteomes" id="UP001501920"/>
    </source>
</evidence>
<feature type="domain" description="PEHE" evidence="2">
    <location>
        <begin position="858"/>
        <end position="1010"/>
    </location>
</feature>
<dbReference type="AlphaFoldDB" id="A0A3B4CY29"/>
<evidence type="ECO:0000256" key="1">
    <source>
        <dbReference type="SAM" id="MobiDB-lite"/>
    </source>
</evidence>
<name>A0A3B4CY29_PYGNA</name>
<reference evidence="3" key="2">
    <citation type="submission" date="2025-08" db="UniProtKB">
        <authorList>
            <consortium name="Ensembl"/>
        </authorList>
    </citation>
    <scope>IDENTIFICATION</scope>
</reference>
<feature type="region of interest" description="Disordered" evidence="1">
    <location>
        <begin position="708"/>
        <end position="826"/>
    </location>
</feature>
<dbReference type="GeneTree" id="ENSGT00530000063688"/>
<dbReference type="GO" id="GO:0035035">
    <property type="term" value="F:histone acetyltransferase binding"/>
    <property type="evidence" value="ECO:0007669"/>
    <property type="project" value="TreeGrafter"/>
</dbReference>
<dbReference type="Ensembl" id="ENSPNAT00000023970.2">
    <property type="protein sequence ID" value="ENSPNAP00000015696.2"/>
    <property type="gene ID" value="ENSPNAG00000021792.2"/>
</dbReference>
<dbReference type="PROSITE" id="PS52052">
    <property type="entry name" value="PEHE"/>
    <property type="match status" value="1"/>
</dbReference>
<dbReference type="InterPro" id="IPR026180">
    <property type="entry name" value="NSL1"/>
</dbReference>
<dbReference type="STRING" id="42514.ENSPNAP00000015696"/>
<dbReference type="Gene3D" id="6.10.250.3170">
    <property type="match status" value="1"/>
</dbReference>
<feature type="region of interest" description="Disordered" evidence="1">
    <location>
        <begin position="423"/>
        <end position="444"/>
    </location>
</feature>
<dbReference type="Pfam" id="PF15275">
    <property type="entry name" value="PEHE"/>
    <property type="match status" value="1"/>
</dbReference>
<dbReference type="PANTHER" id="PTHR22443:SF19">
    <property type="entry name" value="KAT8 REGULATORY NSL COMPLEX SUBUNIT 1-RELATED"/>
    <property type="match status" value="1"/>
</dbReference>
<dbReference type="PANTHER" id="PTHR22443">
    <property type="entry name" value="NON-SPECIFIC LETHAL 1, ISOFORM M"/>
    <property type="match status" value="1"/>
</dbReference>
<feature type="compositionally biased region" description="Low complexity" evidence="1">
    <location>
        <begin position="51"/>
        <end position="77"/>
    </location>
</feature>
<feature type="compositionally biased region" description="Basic and acidic residues" evidence="1">
    <location>
        <begin position="748"/>
        <end position="773"/>
    </location>
</feature>
<dbReference type="SMART" id="SM01300">
    <property type="entry name" value="PEHE"/>
    <property type="match status" value="1"/>
</dbReference>
<proteinExistence type="predicted"/>
<dbReference type="Proteomes" id="UP001501920">
    <property type="component" value="Chromosome 13"/>
</dbReference>
<reference evidence="3 4" key="1">
    <citation type="submission" date="2020-10" db="EMBL/GenBank/DDBJ databases">
        <title>Pygocentrus nattereri (red-bellied piranha) genome, fPygNat1, primary haplotype.</title>
        <authorList>
            <person name="Myers G."/>
            <person name="Meyer A."/>
            <person name="Karagic N."/>
            <person name="Pippel M."/>
            <person name="Winkler S."/>
            <person name="Tracey A."/>
            <person name="Wood J."/>
            <person name="Formenti G."/>
            <person name="Howe K."/>
            <person name="Fedrigo O."/>
            <person name="Jarvis E.D."/>
        </authorList>
    </citation>
    <scope>NUCLEOTIDE SEQUENCE [LARGE SCALE GENOMIC DNA]</scope>
</reference>
<evidence type="ECO:0000313" key="3">
    <source>
        <dbReference type="Ensembl" id="ENSPNAP00000015696.2"/>
    </source>
</evidence>
<feature type="compositionally biased region" description="Polar residues" evidence="1">
    <location>
        <begin position="800"/>
        <end position="820"/>
    </location>
</feature>
<feature type="compositionally biased region" description="Pro residues" evidence="1">
    <location>
        <begin position="960"/>
        <end position="970"/>
    </location>
</feature>
<feature type="region of interest" description="Disordered" evidence="1">
    <location>
        <begin position="51"/>
        <end position="91"/>
    </location>
</feature>
<feature type="compositionally biased region" description="Polar residues" evidence="1">
    <location>
        <begin position="927"/>
        <end position="939"/>
    </location>
</feature>
<dbReference type="InterPro" id="IPR029332">
    <property type="entry name" value="PEHE_dom"/>
</dbReference>
<dbReference type="OMA" id="AEAQFDS"/>
<evidence type="ECO:0000259" key="2">
    <source>
        <dbReference type="PROSITE" id="PS52052"/>
    </source>
</evidence>
<feature type="region of interest" description="Disordered" evidence="1">
    <location>
        <begin position="1011"/>
        <end position="1052"/>
    </location>
</feature>